<organism evidence="10 11">
    <name type="scientific">Goodea atripinnis</name>
    <dbReference type="NCBI Taxonomy" id="208336"/>
    <lineage>
        <taxon>Eukaryota</taxon>
        <taxon>Metazoa</taxon>
        <taxon>Chordata</taxon>
        <taxon>Craniata</taxon>
        <taxon>Vertebrata</taxon>
        <taxon>Euteleostomi</taxon>
        <taxon>Actinopterygii</taxon>
        <taxon>Neopterygii</taxon>
        <taxon>Teleostei</taxon>
        <taxon>Neoteleostei</taxon>
        <taxon>Acanthomorphata</taxon>
        <taxon>Ovalentaria</taxon>
        <taxon>Atherinomorphae</taxon>
        <taxon>Cyprinodontiformes</taxon>
        <taxon>Goodeidae</taxon>
        <taxon>Goodea</taxon>
    </lineage>
</organism>
<dbReference type="InterPro" id="IPR002172">
    <property type="entry name" value="LDrepeatLR_classA_rpt"/>
</dbReference>
<keyword evidence="2" id="KW-0812">Transmembrane</keyword>
<evidence type="ECO:0000256" key="8">
    <source>
        <dbReference type="ARBA" id="ARBA00023180"/>
    </source>
</evidence>
<evidence type="ECO:0000256" key="4">
    <source>
        <dbReference type="ARBA" id="ARBA00022989"/>
    </source>
</evidence>
<accession>A0ABV0NXE5</accession>
<comment type="caution">
    <text evidence="10">The sequence shown here is derived from an EMBL/GenBank/DDBJ whole genome shotgun (WGS) entry which is preliminary data.</text>
</comment>
<keyword evidence="4" id="KW-1133">Transmembrane helix</keyword>
<name>A0ABV0NXE5_9TELE</name>
<protein>
    <submittedName>
        <fullName evidence="10">Uncharacterized protein</fullName>
    </submittedName>
</protein>
<dbReference type="EMBL" id="JAHRIO010052622">
    <property type="protein sequence ID" value="MEQ2176048.1"/>
    <property type="molecule type" value="Genomic_DNA"/>
</dbReference>
<dbReference type="Gene3D" id="4.10.400.10">
    <property type="entry name" value="Low-density Lipoprotein Receptor"/>
    <property type="match status" value="1"/>
</dbReference>
<gene>
    <name evidence="10" type="ORF">GOODEAATRI_024093</name>
</gene>
<dbReference type="Proteomes" id="UP001476798">
    <property type="component" value="Unassembled WGS sequence"/>
</dbReference>
<keyword evidence="11" id="KW-1185">Reference proteome</keyword>
<dbReference type="PANTHER" id="PTHR22722">
    <property type="entry name" value="LOW-DENSITY LIPOPROTEIN RECEPTOR-RELATED PROTEIN 2-RELATED"/>
    <property type="match status" value="1"/>
</dbReference>
<dbReference type="CDD" id="cd00112">
    <property type="entry name" value="LDLa"/>
    <property type="match status" value="1"/>
</dbReference>
<keyword evidence="8" id="KW-0325">Glycoprotein</keyword>
<proteinExistence type="predicted"/>
<keyword evidence="7" id="KW-0675">Receptor</keyword>
<dbReference type="InterPro" id="IPR036055">
    <property type="entry name" value="LDL_receptor-like_sf"/>
</dbReference>
<feature type="non-terminal residue" evidence="10">
    <location>
        <position position="61"/>
    </location>
</feature>
<dbReference type="SUPFAM" id="SSF57424">
    <property type="entry name" value="LDL receptor-like module"/>
    <property type="match status" value="1"/>
</dbReference>
<comment type="caution">
    <text evidence="9">Lacks conserved residue(s) required for the propagation of feature annotation.</text>
</comment>
<comment type="subcellular location">
    <subcellularLocation>
        <location evidence="1">Membrane</location>
        <topology evidence="1">Single-pass membrane protein</topology>
    </subcellularLocation>
</comment>
<evidence type="ECO:0000256" key="7">
    <source>
        <dbReference type="ARBA" id="ARBA00023170"/>
    </source>
</evidence>
<sequence length="61" mass="6906">MCPCGVSFCLNLLTLFQFFILETYICLSGQFKCNRKQKCIPLNLRCNGQDDCGDGEDETDC</sequence>
<dbReference type="PANTHER" id="PTHR22722:SF5">
    <property type="entry name" value="LOW-DENSITY LIPOPROTEIN RECEPTOR-RELATED PROTEIN 1B"/>
    <property type="match status" value="1"/>
</dbReference>
<dbReference type="Pfam" id="PF00057">
    <property type="entry name" value="Ldl_recept_a"/>
    <property type="match status" value="1"/>
</dbReference>
<keyword evidence="5" id="KW-0472">Membrane</keyword>
<evidence type="ECO:0000256" key="3">
    <source>
        <dbReference type="ARBA" id="ARBA00022737"/>
    </source>
</evidence>
<feature type="disulfide bond" evidence="9">
    <location>
        <begin position="46"/>
        <end position="61"/>
    </location>
</feature>
<dbReference type="SMART" id="SM00192">
    <property type="entry name" value="LDLa"/>
    <property type="match status" value="1"/>
</dbReference>
<keyword evidence="3" id="KW-0677">Repeat</keyword>
<evidence type="ECO:0000313" key="10">
    <source>
        <dbReference type="EMBL" id="MEQ2176048.1"/>
    </source>
</evidence>
<evidence type="ECO:0000256" key="9">
    <source>
        <dbReference type="PROSITE-ProRule" id="PRU00124"/>
    </source>
</evidence>
<evidence type="ECO:0000256" key="6">
    <source>
        <dbReference type="ARBA" id="ARBA00023157"/>
    </source>
</evidence>
<dbReference type="PROSITE" id="PS50068">
    <property type="entry name" value="LDLRA_2"/>
    <property type="match status" value="1"/>
</dbReference>
<dbReference type="PROSITE" id="PS01209">
    <property type="entry name" value="LDLRA_1"/>
    <property type="match status" value="1"/>
</dbReference>
<dbReference type="InterPro" id="IPR023415">
    <property type="entry name" value="LDLR_class-A_CS"/>
</dbReference>
<evidence type="ECO:0000313" key="11">
    <source>
        <dbReference type="Proteomes" id="UP001476798"/>
    </source>
</evidence>
<dbReference type="InterPro" id="IPR051221">
    <property type="entry name" value="LDLR-related"/>
</dbReference>
<keyword evidence="6 9" id="KW-1015">Disulfide bond</keyword>
<evidence type="ECO:0000256" key="1">
    <source>
        <dbReference type="ARBA" id="ARBA00004167"/>
    </source>
</evidence>
<evidence type="ECO:0000256" key="2">
    <source>
        <dbReference type="ARBA" id="ARBA00022692"/>
    </source>
</evidence>
<evidence type="ECO:0000256" key="5">
    <source>
        <dbReference type="ARBA" id="ARBA00023136"/>
    </source>
</evidence>
<reference evidence="10 11" key="1">
    <citation type="submission" date="2021-06" db="EMBL/GenBank/DDBJ databases">
        <authorList>
            <person name="Palmer J.M."/>
        </authorList>
    </citation>
    <scope>NUCLEOTIDE SEQUENCE [LARGE SCALE GENOMIC DNA]</scope>
    <source>
        <strain evidence="10 11">GA_2019</strain>
        <tissue evidence="10">Muscle</tissue>
    </source>
</reference>